<accession>A0ABV5ZGE4</accession>
<dbReference type="Gene3D" id="3.90.105.50">
    <property type="match status" value="1"/>
</dbReference>
<reference evidence="3 4" key="1">
    <citation type="submission" date="2024-09" db="EMBL/GenBank/DDBJ databases">
        <authorList>
            <person name="Sun Q."/>
            <person name="Mori K."/>
        </authorList>
    </citation>
    <scope>NUCLEOTIDE SEQUENCE [LARGE SCALE GENOMIC DNA]</scope>
    <source>
        <strain evidence="3 4">ATCC 51272</strain>
    </source>
</reference>
<dbReference type="EMBL" id="JBHLZF010000001">
    <property type="protein sequence ID" value="MFB9896431.1"/>
    <property type="molecule type" value="Genomic_DNA"/>
</dbReference>
<feature type="coiled-coil region" evidence="1">
    <location>
        <begin position="37"/>
        <end position="64"/>
    </location>
</feature>
<keyword evidence="4" id="KW-1185">Reference proteome</keyword>
<comment type="caution">
    <text evidence="3">The sequence shown here is derived from an EMBL/GenBank/DDBJ whole genome shotgun (WGS) entry which is preliminary data.</text>
</comment>
<name>A0ABV5ZGE4_9BACT</name>
<gene>
    <name evidence="3" type="ORF">ACFFK8_00970</name>
</gene>
<evidence type="ECO:0000259" key="2">
    <source>
        <dbReference type="Pfam" id="PF12728"/>
    </source>
</evidence>
<feature type="domain" description="Helix-turn-helix" evidence="2">
    <location>
        <begin position="64"/>
        <end position="111"/>
    </location>
</feature>
<evidence type="ECO:0000256" key="1">
    <source>
        <dbReference type="SAM" id="Coils"/>
    </source>
</evidence>
<dbReference type="InterPro" id="IPR038148">
    <property type="entry name" value="Tn1545/Tn916_Xis"/>
</dbReference>
<dbReference type="Proteomes" id="UP001589688">
    <property type="component" value="Unassembled WGS sequence"/>
</dbReference>
<organism evidence="3 4">
    <name type="scientific">Hallella seregens ATCC 51272</name>
    <dbReference type="NCBI Taxonomy" id="1336250"/>
    <lineage>
        <taxon>Bacteria</taxon>
        <taxon>Pseudomonadati</taxon>
        <taxon>Bacteroidota</taxon>
        <taxon>Bacteroidia</taxon>
        <taxon>Bacteroidales</taxon>
        <taxon>Prevotellaceae</taxon>
        <taxon>Hallella</taxon>
    </lineage>
</organism>
<keyword evidence="1" id="KW-0175">Coiled coil</keyword>
<evidence type="ECO:0000313" key="4">
    <source>
        <dbReference type="Proteomes" id="UP001589688"/>
    </source>
</evidence>
<protein>
    <submittedName>
        <fullName evidence="3">Helix-turn-helix domain-containing protein</fullName>
    </submittedName>
</protein>
<dbReference type="InterPro" id="IPR010093">
    <property type="entry name" value="SinI_DNA-bd"/>
</dbReference>
<dbReference type="InterPro" id="IPR041657">
    <property type="entry name" value="HTH_17"/>
</dbReference>
<dbReference type="Pfam" id="PF12728">
    <property type="entry name" value="HTH_17"/>
    <property type="match status" value="1"/>
</dbReference>
<dbReference type="NCBIfam" id="TIGR01764">
    <property type="entry name" value="excise"/>
    <property type="match status" value="1"/>
</dbReference>
<dbReference type="RefSeq" id="WP_027952725.1">
    <property type="nucleotide sequence ID" value="NZ_JADU01000030.1"/>
</dbReference>
<sequence>MPAIGFEIKRKCKVCGEVFLAKTLDSQYCSPKCSKVAWKRKKDAKEKNEKLDRLEQRIPDIREYVSVKEAVAMFGVERTTLYRLIKNGTVPAINVGKRLTRIKRSALETMFLTRKESLAEREKPVPRRYSMEPEDCYTIGEICNLYHINDSSVWAHIRKYSIPSRQIGNYVYVPKEEIDNLYKSEVE</sequence>
<evidence type="ECO:0000313" key="3">
    <source>
        <dbReference type="EMBL" id="MFB9896431.1"/>
    </source>
</evidence>
<proteinExistence type="predicted"/>